<gene>
    <name evidence="1" type="ORF">PDENDC454_02895</name>
</gene>
<proteinExistence type="predicted"/>
<dbReference type="EMBL" id="AHKH01000005">
    <property type="protein sequence ID" value="EHQ63837.1"/>
    <property type="molecule type" value="Genomic_DNA"/>
</dbReference>
<protein>
    <submittedName>
        <fullName evidence="1">Uncharacterized protein</fullName>
    </submittedName>
</protein>
<accession>H3SAP4</accession>
<organism evidence="1 2">
    <name type="scientific">Paenibacillus dendritiformis C454</name>
    <dbReference type="NCBI Taxonomy" id="1131935"/>
    <lineage>
        <taxon>Bacteria</taxon>
        <taxon>Bacillati</taxon>
        <taxon>Bacillota</taxon>
        <taxon>Bacilli</taxon>
        <taxon>Bacillales</taxon>
        <taxon>Paenibacillaceae</taxon>
        <taxon>Paenibacillus</taxon>
    </lineage>
</organism>
<evidence type="ECO:0000313" key="2">
    <source>
        <dbReference type="Proteomes" id="UP000003900"/>
    </source>
</evidence>
<evidence type="ECO:0000313" key="1">
    <source>
        <dbReference type="EMBL" id="EHQ63837.1"/>
    </source>
</evidence>
<keyword evidence="2" id="KW-1185">Reference proteome</keyword>
<reference evidence="1 2" key="1">
    <citation type="journal article" date="2012" name="J. Bacteriol.">
        <title>Genome Sequence of the Pattern-Forming Social Bacterium Paenibacillus dendritiformis C454 Chiral Morphotype.</title>
        <authorList>
            <person name="Sirota-Madi A."/>
            <person name="Olender T."/>
            <person name="Helman Y."/>
            <person name="Brainis I."/>
            <person name="Finkelshtein A."/>
            <person name="Roth D."/>
            <person name="Hagai E."/>
            <person name="Leshkowitz D."/>
            <person name="Brodsky L."/>
            <person name="Galatenko V."/>
            <person name="Nikolaev V."/>
            <person name="Gutnick D.L."/>
            <person name="Lancet D."/>
            <person name="Ben-Jacob E."/>
        </authorList>
    </citation>
    <scope>NUCLEOTIDE SEQUENCE [LARGE SCALE GENOMIC DNA]</scope>
    <source>
        <strain evidence="1 2">C454</strain>
    </source>
</reference>
<comment type="caution">
    <text evidence="1">The sequence shown here is derived from an EMBL/GenBank/DDBJ whole genome shotgun (WGS) entry which is preliminary data.</text>
</comment>
<name>H3SAP4_9BACL</name>
<dbReference type="Proteomes" id="UP000003900">
    <property type="component" value="Unassembled WGS sequence"/>
</dbReference>
<dbReference type="PATRIC" id="fig|1131935.3.peg.585"/>
<sequence>MEAAEVEWVAGKGELASNGEFLMYDHGLAVYYRNNAASLIYIAEGDYYAHPSGAKIGDLPDKLREKYGTATIDDKEIIGGSLVYVYDRIHNKPLELDDHKNLPIEEPPAIFPAVGAYLDDNGYIDILTVGDLRAYLTGK</sequence>
<dbReference type="AlphaFoldDB" id="H3SAP4"/>